<evidence type="ECO:0000256" key="5">
    <source>
        <dbReference type="ARBA" id="ARBA00023203"/>
    </source>
</evidence>
<dbReference type="Pfam" id="PF25034">
    <property type="entry name" value="Spectrin_SYNE1"/>
    <property type="match status" value="1"/>
</dbReference>
<dbReference type="InterPro" id="IPR001589">
    <property type="entry name" value="Actinin_actin-bd_CS"/>
</dbReference>
<feature type="region of interest" description="Disordered" evidence="6">
    <location>
        <begin position="1028"/>
        <end position="1068"/>
    </location>
</feature>
<dbReference type="SMART" id="SM00033">
    <property type="entry name" value="CH"/>
    <property type="match status" value="2"/>
</dbReference>
<evidence type="ECO:0000256" key="2">
    <source>
        <dbReference type="ARBA" id="ARBA00022553"/>
    </source>
</evidence>
<dbReference type="PANTHER" id="PTHR14514">
    <property type="entry name" value="PKA ANCHORING PROTEIN"/>
    <property type="match status" value="1"/>
</dbReference>
<keyword evidence="5" id="KW-0009">Actin-binding</keyword>
<organism evidence="8 9">
    <name type="scientific">Ilyodon furcidens</name>
    <name type="common">goldbreast splitfin</name>
    <dbReference type="NCBI Taxonomy" id="33524"/>
    <lineage>
        <taxon>Eukaryota</taxon>
        <taxon>Metazoa</taxon>
        <taxon>Chordata</taxon>
        <taxon>Craniata</taxon>
        <taxon>Vertebrata</taxon>
        <taxon>Euteleostomi</taxon>
        <taxon>Actinopterygii</taxon>
        <taxon>Neopterygii</taxon>
        <taxon>Teleostei</taxon>
        <taxon>Neoteleostei</taxon>
        <taxon>Acanthomorphata</taxon>
        <taxon>Ovalentaria</taxon>
        <taxon>Atherinomorphae</taxon>
        <taxon>Cyprinodontiformes</taxon>
        <taxon>Goodeidae</taxon>
        <taxon>Ilyodon</taxon>
    </lineage>
</organism>
<proteinExistence type="predicted"/>
<gene>
    <name evidence="8" type="ORF">ILYODFUR_005000</name>
</gene>
<feature type="region of interest" description="Disordered" evidence="6">
    <location>
        <begin position="1313"/>
        <end position="1341"/>
    </location>
</feature>
<evidence type="ECO:0000313" key="8">
    <source>
        <dbReference type="EMBL" id="MEQ2220402.1"/>
    </source>
</evidence>
<evidence type="ECO:0000313" key="9">
    <source>
        <dbReference type="Proteomes" id="UP001482620"/>
    </source>
</evidence>
<feature type="region of interest" description="Disordered" evidence="6">
    <location>
        <begin position="1251"/>
        <end position="1285"/>
    </location>
</feature>
<evidence type="ECO:0000259" key="7">
    <source>
        <dbReference type="PROSITE" id="PS50021"/>
    </source>
</evidence>
<keyword evidence="3" id="KW-0677">Repeat</keyword>
<protein>
    <recommendedName>
        <fullName evidence="7">Calponin-homology (CH) domain-containing protein</fullName>
    </recommendedName>
</protein>
<dbReference type="SUPFAM" id="SSF47576">
    <property type="entry name" value="Calponin-homology domain, CH-domain"/>
    <property type="match status" value="1"/>
</dbReference>
<keyword evidence="2" id="KW-0597">Phosphoprotein</keyword>
<evidence type="ECO:0000256" key="4">
    <source>
        <dbReference type="ARBA" id="ARBA00023136"/>
    </source>
</evidence>
<keyword evidence="4" id="KW-0472">Membrane</keyword>
<dbReference type="InterPro" id="IPR057057">
    <property type="entry name" value="Spectrin_SYNE1"/>
</dbReference>
<dbReference type="EMBL" id="JAHRIQ010000284">
    <property type="protein sequence ID" value="MEQ2220402.1"/>
    <property type="molecule type" value="Genomic_DNA"/>
</dbReference>
<feature type="non-terminal residue" evidence="8">
    <location>
        <position position="1365"/>
    </location>
</feature>
<comment type="subcellular location">
    <subcellularLocation>
        <location evidence="1">Endomembrane system</location>
    </subcellularLocation>
</comment>
<dbReference type="InterPro" id="IPR036872">
    <property type="entry name" value="CH_dom_sf"/>
</dbReference>
<dbReference type="PROSITE" id="PS50021">
    <property type="entry name" value="CH"/>
    <property type="match status" value="2"/>
</dbReference>
<evidence type="ECO:0000256" key="1">
    <source>
        <dbReference type="ARBA" id="ARBA00004308"/>
    </source>
</evidence>
<feature type="compositionally biased region" description="Basic and acidic residues" evidence="6">
    <location>
        <begin position="1319"/>
        <end position="1332"/>
    </location>
</feature>
<dbReference type="Pfam" id="PF00307">
    <property type="entry name" value="CH"/>
    <property type="match status" value="2"/>
</dbReference>
<dbReference type="Proteomes" id="UP001482620">
    <property type="component" value="Unassembled WGS sequence"/>
</dbReference>
<evidence type="ECO:0000256" key="3">
    <source>
        <dbReference type="ARBA" id="ARBA00022737"/>
    </source>
</evidence>
<dbReference type="PROSITE" id="PS00019">
    <property type="entry name" value="ACTININ_1"/>
    <property type="match status" value="1"/>
</dbReference>
<reference evidence="8 9" key="1">
    <citation type="submission" date="2021-06" db="EMBL/GenBank/DDBJ databases">
        <authorList>
            <person name="Palmer J.M."/>
        </authorList>
    </citation>
    <scope>NUCLEOTIDE SEQUENCE [LARGE SCALE GENOMIC DNA]</scope>
    <source>
        <strain evidence="9">if_2019</strain>
        <tissue evidence="8">Muscle</tissue>
    </source>
</reference>
<dbReference type="Gene3D" id="1.10.418.10">
    <property type="entry name" value="Calponin-like domain"/>
    <property type="match status" value="2"/>
</dbReference>
<evidence type="ECO:0000256" key="6">
    <source>
        <dbReference type="SAM" id="MobiDB-lite"/>
    </source>
</evidence>
<dbReference type="InterPro" id="IPR001715">
    <property type="entry name" value="CH_dom"/>
</dbReference>
<accession>A0ABV0SLV7</accession>
<feature type="compositionally biased region" description="Polar residues" evidence="6">
    <location>
        <begin position="1258"/>
        <end position="1268"/>
    </location>
</feature>
<comment type="caution">
    <text evidence="8">The sequence shown here is derived from an EMBL/GenBank/DDBJ whole genome shotgun (WGS) entry which is preliminary data.</text>
</comment>
<sequence length="1365" mass="153590">MQPCFCQRQIGLRFATAWSDFHPASDSDSMASGSAGDDGSIPLDIDNVHMLLQVEHEQIQKRTFTNWINAQLAKRCPPSYVSDLFLDLRDGSRLLDLLEVMSGLSMKRQRGRGVFQQRANIETALNFLKKKSIKLVNINIPDIIDGRPSIILGLVWTIILRCHIEELASALSFSSRHSSLDSVASLDSWSGSPIPSSPVPAGRISPLHRRFRVSAKKALLMWVRDQCKKVHCTVNVKDFKTSWRSGEAFLAILLALRPELVDLSRVQNRSNQENLEEAFHLAERELHIPRLLEPQDVDVQDPDEKSIMTYVAQFLQYSNDMPSPDDHLQVSPIVRAKDVTCWLQQASQELSETWTATEGSTYAEKYQVYERLTASFAEQKRSLMGLLTATKRCPELNQEQKALRMAWDQLEEELRRCEADLEQSLPPPLDSVMLWLQRGEAALKEEGGTTKDHAVAAKHARAKQDQLKTLGKEMNHYVKLTDTYHNVDESGNITVPPEKLDDIKNRLTGIRITAKYEIIKLEYEESHHTVLDLLREVRTKVQSWKGPYRSQESVQALLLDWHETVEHQGLHLILIDALQSMKDKMNIYTSKASLGGDFQVVARQVKEAESEADLVKQMTAAAKEMMERVVSAWDLYNKSLTSLEAWLTQPQAAKTQDMSQWTLCHAQLNEVGNFLIEMTEASISLTLVQQLSKVNMQWAEFMKKTVFEISEPKVGSSSILMSDSLIQEAGLLLKQPLEVASIPLKAIRQQLQSMRTKIGEVYVSYNIPSADRQTGHRENLQQILLKLVEAERSCGELQRAASQLEGCVAELDHWSTEALGCYEQLMEKIHRGGHSALDSAAKVLISRGLQLVQQVAAEWQHLEGFVAGRQKTSPLQHLSTADMQDRIAATVSQSHEILEKFSSCGFKQQVGDFCEQMQPFETVHPETGSYVMARTKHVKQIVNVKLETPELIQFPDQGTRRLQDSKHQHAITESKKFAVSLVEIKTMPQRLMVPVLQSQCSAQTESLALSTHAAGSVTVETKRSLCSHSQNIKHKSRTAWQPNTQQEPTPTEPPLMSHSEVHSKAQSMAKSRLEKARLRLQGRIQQAMKLFGGREMTGSQIKKKQKALNILQPAMLDEFLEAVEAFGAFCSGPQLQDLILLSDSVRNQWEDVRREMADFISIQTSKVREVKQPFSSCEILTNDLHEAADQTNHSYLQQDHQAVTQGAASVEERGESLRELCETLTPGKSYGLAADQQTEPNKVQKTQISVTAFPPKSRGQQLEVNNPLSPADMHSRGSLAPEKGLDGAQQDILPLGKGVHAQRPDDALRLRIQDVPPGNKDHLMQSQEDGREKKQKPSLRAKEQLLQARLLHVTDSSQQAQSHIQ</sequence>
<feature type="domain" description="Calponin-homology (CH)" evidence="7">
    <location>
        <begin position="58"/>
        <end position="163"/>
    </location>
</feature>
<name>A0ABV0SLV7_9TELE</name>
<keyword evidence="9" id="KW-1185">Reference proteome</keyword>
<dbReference type="PANTHER" id="PTHR14514:SF4">
    <property type="entry name" value="NESPRIN-2"/>
    <property type="match status" value="1"/>
</dbReference>
<feature type="domain" description="Calponin-homology (CH)" evidence="7">
    <location>
        <begin position="213"/>
        <end position="319"/>
    </location>
</feature>